<dbReference type="PANTHER" id="PTHR30158">
    <property type="entry name" value="ACRA/E-RELATED COMPONENT OF DRUG EFFLUX TRANSPORTER"/>
    <property type="match status" value="1"/>
</dbReference>
<dbReference type="Pfam" id="PF25917">
    <property type="entry name" value="BSH_RND"/>
    <property type="match status" value="1"/>
</dbReference>
<feature type="domain" description="Multidrug resistance protein MdtA-like barrel-sandwich hybrid" evidence="4">
    <location>
        <begin position="58"/>
        <end position="194"/>
    </location>
</feature>
<feature type="coiled-coil region" evidence="2">
    <location>
        <begin position="130"/>
        <end position="157"/>
    </location>
</feature>
<comment type="similarity">
    <text evidence="1">Belongs to the membrane fusion protein (MFP) (TC 8.A.1) family.</text>
</comment>
<gene>
    <name evidence="7" type="ORF">FEM21_14280</name>
</gene>
<evidence type="ECO:0000256" key="1">
    <source>
        <dbReference type="ARBA" id="ARBA00009477"/>
    </source>
</evidence>
<accession>A0A066WXZ5</accession>
<dbReference type="Gene3D" id="2.40.30.170">
    <property type="match status" value="1"/>
</dbReference>
<dbReference type="EMBL" id="JNCA01000013">
    <property type="protein sequence ID" value="KDN55545.1"/>
    <property type="molecule type" value="Genomic_DNA"/>
</dbReference>
<keyword evidence="8" id="KW-1185">Reference proteome</keyword>
<dbReference type="eggNOG" id="COG0845">
    <property type="taxonomic scope" value="Bacteria"/>
</dbReference>
<feature type="domain" description="YknX-like C-terminal permuted SH3-like" evidence="6">
    <location>
        <begin position="291"/>
        <end position="358"/>
    </location>
</feature>
<comment type="caution">
    <text evidence="7">The sequence shown here is derived from an EMBL/GenBank/DDBJ whole genome shotgun (WGS) entry which is preliminary data.</text>
</comment>
<dbReference type="InterPro" id="IPR058625">
    <property type="entry name" value="MdtA-like_BSH"/>
</dbReference>
<dbReference type="PANTHER" id="PTHR30158:SF23">
    <property type="entry name" value="MULTIDRUG RESISTANCE PROTEIN MEXA"/>
    <property type="match status" value="1"/>
</dbReference>
<dbReference type="InterPro" id="IPR058637">
    <property type="entry name" value="YknX-like_C"/>
</dbReference>
<dbReference type="InterPro" id="IPR006143">
    <property type="entry name" value="RND_pump_MFP"/>
</dbReference>
<dbReference type="STRING" id="1492738.FEM21_14280"/>
<evidence type="ECO:0000259" key="6">
    <source>
        <dbReference type="Pfam" id="PF25989"/>
    </source>
</evidence>
<dbReference type="Gene3D" id="2.40.50.100">
    <property type="match status" value="1"/>
</dbReference>
<sequence length="362" mass="40286">MRIYKQFFLSILSLFVLVSCGDKAKRKANNVKTVPVYKVTLKDTIVSNRFVADVHAKNNVEIHVRIPGLLDKVYVSEGQKVKKGQILFKISDVELQIQLLKAQAVYKSAMADLRIATVEREQAQTLFNKKVIANNELELAKAKYEAAAAKVAHASAEKKAIDQQINFTTIRAPFAGTVDRIPFKEGSLVENGSLLTTVSQLDDVYAYFSIPENTYFQMIENKSLNAKGDIELVLPNGAVYDQKGELKTADGEIDRETGSIQYKAKFHNPQGFIKHGTSGKLIISEPISNAILIPQKAVFSIQDKQYVFVVKKDGVVKMTNVTIGNTLDDVYILNEGLKNDDLIVEEGTQSLRDGDKINIKQM</sequence>
<feature type="domain" description="Multidrug resistance protein MdtA-like beta-barrel" evidence="5">
    <location>
        <begin position="204"/>
        <end position="272"/>
    </location>
</feature>
<dbReference type="InterPro" id="IPR058626">
    <property type="entry name" value="MdtA-like_b-barrel"/>
</dbReference>
<evidence type="ECO:0000256" key="3">
    <source>
        <dbReference type="SAM" id="SignalP"/>
    </source>
</evidence>
<dbReference type="Pfam" id="PF25989">
    <property type="entry name" value="YknX_C"/>
    <property type="match status" value="1"/>
</dbReference>
<dbReference type="RefSeq" id="WP_035659129.1">
    <property type="nucleotide sequence ID" value="NZ_JNCA01000013.1"/>
</dbReference>
<dbReference type="PROSITE" id="PS51257">
    <property type="entry name" value="PROKAR_LIPOPROTEIN"/>
    <property type="match status" value="1"/>
</dbReference>
<dbReference type="Gene3D" id="2.40.420.20">
    <property type="match status" value="1"/>
</dbReference>
<dbReference type="Pfam" id="PF25944">
    <property type="entry name" value="Beta-barrel_RND"/>
    <property type="match status" value="1"/>
</dbReference>
<reference evidence="7 8" key="1">
    <citation type="submission" date="2014-05" db="EMBL/GenBank/DDBJ databases">
        <title>Genome Sequence of Flavobacterium sp. EM1321.</title>
        <authorList>
            <person name="Shin S.-K."/>
            <person name="Yi H."/>
        </authorList>
    </citation>
    <scope>NUCLEOTIDE SEQUENCE [LARGE SCALE GENOMIC DNA]</scope>
    <source>
        <strain evidence="7 8">EM1321</strain>
    </source>
</reference>
<name>A0A066WXZ5_9FLAO</name>
<dbReference type="GO" id="GO:0030313">
    <property type="term" value="C:cell envelope"/>
    <property type="evidence" value="ECO:0007669"/>
    <property type="project" value="UniProtKB-SubCell"/>
</dbReference>
<keyword evidence="3" id="KW-0732">Signal</keyword>
<dbReference type="Proteomes" id="UP000027064">
    <property type="component" value="Unassembled WGS sequence"/>
</dbReference>
<evidence type="ECO:0000259" key="5">
    <source>
        <dbReference type="Pfam" id="PF25944"/>
    </source>
</evidence>
<dbReference type="NCBIfam" id="TIGR01730">
    <property type="entry name" value="RND_mfp"/>
    <property type="match status" value="1"/>
</dbReference>
<dbReference type="AlphaFoldDB" id="A0A066WXZ5"/>
<proteinExistence type="inferred from homology"/>
<dbReference type="GO" id="GO:0005886">
    <property type="term" value="C:plasma membrane"/>
    <property type="evidence" value="ECO:0007669"/>
    <property type="project" value="TreeGrafter"/>
</dbReference>
<organism evidence="7 8">
    <name type="scientific">Flavobacterium seoulense</name>
    <dbReference type="NCBI Taxonomy" id="1492738"/>
    <lineage>
        <taxon>Bacteria</taxon>
        <taxon>Pseudomonadati</taxon>
        <taxon>Bacteroidota</taxon>
        <taxon>Flavobacteriia</taxon>
        <taxon>Flavobacteriales</taxon>
        <taxon>Flavobacteriaceae</taxon>
        <taxon>Flavobacterium</taxon>
    </lineage>
</organism>
<evidence type="ECO:0000313" key="7">
    <source>
        <dbReference type="EMBL" id="KDN55545.1"/>
    </source>
</evidence>
<dbReference type="SUPFAM" id="SSF111369">
    <property type="entry name" value="HlyD-like secretion proteins"/>
    <property type="match status" value="1"/>
</dbReference>
<dbReference type="Gene3D" id="1.10.287.470">
    <property type="entry name" value="Helix hairpin bin"/>
    <property type="match status" value="1"/>
</dbReference>
<feature type="chain" id="PRO_5001634271" evidence="3">
    <location>
        <begin position="25"/>
        <end position="362"/>
    </location>
</feature>
<evidence type="ECO:0000256" key="2">
    <source>
        <dbReference type="SAM" id="Coils"/>
    </source>
</evidence>
<dbReference type="PATRIC" id="fig|1492738.3.peg.1420"/>
<dbReference type="OrthoDB" id="9801814at2"/>
<dbReference type="GO" id="GO:0022857">
    <property type="term" value="F:transmembrane transporter activity"/>
    <property type="evidence" value="ECO:0007669"/>
    <property type="project" value="InterPro"/>
</dbReference>
<protein>
    <submittedName>
        <fullName evidence="7">RND transporter</fullName>
    </submittedName>
</protein>
<evidence type="ECO:0000259" key="4">
    <source>
        <dbReference type="Pfam" id="PF25917"/>
    </source>
</evidence>
<dbReference type="GO" id="GO:0046677">
    <property type="term" value="P:response to antibiotic"/>
    <property type="evidence" value="ECO:0007669"/>
    <property type="project" value="TreeGrafter"/>
</dbReference>
<keyword evidence="2" id="KW-0175">Coiled coil</keyword>
<evidence type="ECO:0000313" key="8">
    <source>
        <dbReference type="Proteomes" id="UP000027064"/>
    </source>
</evidence>
<feature type="signal peptide" evidence="3">
    <location>
        <begin position="1"/>
        <end position="24"/>
    </location>
</feature>